<gene>
    <name evidence="2" type="ORF">M427DRAFT_46286</name>
</gene>
<evidence type="ECO:0000256" key="1">
    <source>
        <dbReference type="SAM" id="Phobius"/>
    </source>
</evidence>
<keyword evidence="1" id="KW-0812">Transmembrane</keyword>
<dbReference type="Proteomes" id="UP000070544">
    <property type="component" value="Unassembled WGS sequence"/>
</dbReference>
<protein>
    <submittedName>
        <fullName evidence="2">Uncharacterized protein</fullName>
    </submittedName>
</protein>
<keyword evidence="1" id="KW-1133">Transmembrane helix</keyword>
<feature type="transmembrane region" description="Helical" evidence="1">
    <location>
        <begin position="60"/>
        <end position="81"/>
    </location>
</feature>
<evidence type="ECO:0000313" key="3">
    <source>
        <dbReference type="Proteomes" id="UP000070544"/>
    </source>
</evidence>
<name>A0A139A6T7_GONPJ</name>
<feature type="transmembrane region" description="Helical" evidence="1">
    <location>
        <begin position="30"/>
        <end position="54"/>
    </location>
</feature>
<dbReference type="EMBL" id="KQ965787">
    <property type="protein sequence ID" value="KXS12527.1"/>
    <property type="molecule type" value="Genomic_DNA"/>
</dbReference>
<keyword evidence="3" id="KW-1185">Reference proteome</keyword>
<evidence type="ECO:0000313" key="2">
    <source>
        <dbReference type="EMBL" id="KXS12527.1"/>
    </source>
</evidence>
<dbReference type="AlphaFoldDB" id="A0A139A6T7"/>
<sequence>MSSISLVPSSPNSAWIHSGIKEGGVCVAEVVDFVLVVEVLVVVLLVVVVIVFVLVEVVLVVVLLFVVVIVLVLVVAVVRVVEVLTGRVLAITRPEMRLEYIWENKAQEKLTYG</sequence>
<proteinExistence type="predicted"/>
<organism evidence="2 3">
    <name type="scientific">Gonapodya prolifera (strain JEL478)</name>
    <name type="common">Monoblepharis prolifera</name>
    <dbReference type="NCBI Taxonomy" id="1344416"/>
    <lineage>
        <taxon>Eukaryota</taxon>
        <taxon>Fungi</taxon>
        <taxon>Fungi incertae sedis</taxon>
        <taxon>Chytridiomycota</taxon>
        <taxon>Chytridiomycota incertae sedis</taxon>
        <taxon>Monoblepharidomycetes</taxon>
        <taxon>Monoblepharidales</taxon>
        <taxon>Gonapodyaceae</taxon>
        <taxon>Gonapodya</taxon>
    </lineage>
</organism>
<accession>A0A139A6T7</accession>
<reference evidence="2 3" key="1">
    <citation type="journal article" date="2015" name="Genome Biol. Evol.">
        <title>Phylogenomic analyses indicate that early fungi evolved digesting cell walls of algal ancestors of land plants.</title>
        <authorList>
            <person name="Chang Y."/>
            <person name="Wang S."/>
            <person name="Sekimoto S."/>
            <person name="Aerts A.L."/>
            <person name="Choi C."/>
            <person name="Clum A."/>
            <person name="LaButti K.M."/>
            <person name="Lindquist E.A."/>
            <person name="Yee Ngan C."/>
            <person name="Ohm R.A."/>
            <person name="Salamov A.A."/>
            <person name="Grigoriev I.V."/>
            <person name="Spatafora J.W."/>
            <person name="Berbee M.L."/>
        </authorList>
    </citation>
    <scope>NUCLEOTIDE SEQUENCE [LARGE SCALE GENOMIC DNA]</scope>
    <source>
        <strain evidence="2 3">JEL478</strain>
    </source>
</reference>
<keyword evidence="1" id="KW-0472">Membrane</keyword>